<dbReference type="SMART" id="SM00297">
    <property type="entry name" value="BROMO"/>
    <property type="match status" value="1"/>
</dbReference>
<dbReference type="CDD" id="cd04369">
    <property type="entry name" value="Bromodomain"/>
    <property type="match status" value="1"/>
</dbReference>
<dbReference type="InterPro" id="IPR047269">
    <property type="entry name" value="ZMY11"/>
</dbReference>
<evidence type="ECO:0000256" key="3">
    <source>
        <dbReference type="ARBA" id="ARBA00022454"/>
    </source>
</evidence>
<evidence type="ECO:0000256" key="6">
    <source>
        <dbReference type="ARBA" id="ARBA00022833"/>
    </source>
</evidence>
<accession>A0A5S6QU96</accession>
<dbReference type="AlphaFoldDB" id="A0A5S6QU96"/>
<dbReference type="FunFam" id="6.10.140.2220:FF:000002">
    <property type="entry name" value="Protein kinase C-binding protein 1 isoform C"/>
    <property type="match status" value="1"/>
</dbReference>
<keyword evidence="8" id="KW-0805">Transcription regulation</keyword>
<reference evidence="18" key="1">
    <citation type="submission" date="2019-12" db="UniProtKB">
        <authorList>
            <consortium name="WormBaseParasite"/>
        </authorList>
    </citation>
    <scope>IDENTIFICATION</scope>
</reference>
<dbReference type="Gene3D" id="6.10.140.2220">
    <property type="match status" value="1"/>
</dbReference>
<dbReference type="PROSITE" id="PS50014">
    <property type="entry name" value="BROMODOMAIN_2"/>
    <property type="match status" value="1"/>
</dbReference>
<keyword evidence="3" id="KW-0158">Chromosome</keyword>
<sequence>MDELFDTEEKAKMKKNPFVRSIPPEVVRQLWALVNNIRNSCGIATLDDIVSKAEKTFGWTREDTEAYVRECADCHLLLRTADSVNNAYCYSIPLEAEDATENDWYCFNCHQAGEVQKCTTCFRAFHTECLPTDFSPPGMDLLCPSCQTHLREPRCDILSLTRLLGPVLSSLSNKAGSKLMTIPGPDSSVNDVQYRLLVAHPMDLSTISAKLDTGQYSNVREFLSDVEIILHNVNVVFGKDSSMVKTAESALEEVKAAIATWESGNTGDENQKEAAEMPMTRKRRVSSNEGPPADRRCQGPVANIDAALPVQTTGNGDRPVGSEYASSNSKCNCALRWKQIIINLAEQWQMMFKDDLEKCYAELRERQKKKLVTELAQMRSDMMADFRRELDSTRDELNARYAHQLKFELQKLKDRHKKQLEEIKKKQWCYQCESEAIYYCCWNTSYCSVECQQEHWATHRSSCRRKKAT</sequence>
<keyword evidence="17" id="KW-1185">Reference proteome</keyword>
<dbReference type="SMART" id="SM00249">
    <property type="entry name" value="PHD"/>
    <property type="match status" value="1"/>
</dbReference>
<proteinExistence type="predicted"/>
<organism evidence="17 18">
    <name type="scientific">Trichuris muris</name>
    <name type="common">Mouse whipworm</name>
    <dbReference type="NCBI Taxonomy" id="70415"/>
    <lineage>
        <taxon>Eukaryota</taxon>
        <taxon>Metazoa</taxon>
        <taxon>Ecdysozoa</taxon>
        <taxon>Nematoda</taxon>
        <taxon>Enoplea</taxon>
        <taxon>Dorylaimia</taxon>
        <taxon>Trichinellida</taxon>
        <taxon>Trichuridae</taxon>
        <taxon>Trichuris</taxon>
    </lineage>
</organism>
<keyword evidence="9 12" id="KW-0103">Bromodomain</keyword>
<comment type="subcellular location">
    <subcellularLocation>
        <location evidence="2">Chromosome</location>
    </subcellularLocation>
    <subcellularLocation>
        <location evidence="1">Nucleus</location>
    </subcellularLocation>
</comment>
<evidence type="ECO:0000256" key="10">
    <source>
        <dbReference type="ARBA" id="ARBA00023163"/>
    </source>
</evidence>
<dbReference type="SUPFAM" id="SSF47370">
    <property type="entry name" value="Bromodomain"/>
    <property type="match status" value="1"/>
</dbReference>
<dbReference type="Gene3D" id="3.30.40.10">
    <property type="entry name" value="Zinc/RING finger domain, C3HC4 (zinc finger)"/>
    <property type="match status" value="1"/>
</dbReference>
<dbReference type="GO" id="GO:0005634">
    <property type="term" value="C:nucleus"/>
    <property type="evidence" value="ECO:0007669"/>
    <property type="project" value="UniProtKB-SubCell"/>
</dbReference>
<dbReference type="SUPFAM" id="SSF144232">
    <property type="entry name" value="HIT/MYND zinc finger-like"/>
    <property type="match status" value="1"/>
</dbReference>
<evidence type="ECO:0000256" key="11">
    <source>
        <dbReference type="ARBA" id="ARBA00023242"/>
    </source>
</evidence>
<dbReference type="InterPro" id="IPR013083">
    <property type="entry name" value="Znf_RING/FYVE/PHD"/>
</dbReference>
<dbReference type="STRING" id="70415.A0A5S6QU96"/>
<evidence type="ECO:0000256" key="2">
    <source>
        <dbReference type="ARBA" id="ARBA00004286"/>
    </source>
</evidence>
<dbReference type="GO" id="GO:0003714">
    <property type="term" value="F:transcription corepressor activity"/>
    <property type="evidence" value="ECO:0007669"/>
    <property type="project" value="InterPro"/>
</dbReference>
<evidence type="ECO:0000256" key="1">
    <source>
        <dbReference type="ARBA" id="ARBA00004123"/>
    </source>
</evidence>
<dbReference type="GO" id="GO:0140006">
    <property type="term" value="F:histone H3 reader activity"/>
    <property type="evidence" value="ECO:0007669"/>
    <property type="project" value="UniProtKB-ARBA"/>
</dbReference>
<dbReference type="GO" id="GO:0005694">
    <property type="term" value="C:chromosome"/>
    <property type="evidence" value="ECO:0007669"/>
    <property type="project" value="UniProtKB-SubCell"/>
</dbReference>
<dbReference type="GO" id="GO:0034243">
    <property type="term" value="P:regulation of transcription elongation by RNA polymerase II"/>
    <property type="evidence" value="ECO:0007669"/>
    <property type="project" value="InterPro"/>
</dbReference>
<dbReference type="Gene3D" id="1.20.920.10">
    <property type="entry name" value="Bromodomain-like"/>
    <property type="match status" value="1"/>
</dbReference>
<protein>
    <submittedName>
        <fullName evidence="18">MYND-type domain-containing protein</fullName>
    </submittedName>
</protein>
<keyword evidence="5 13" id="KW-0863">Zinc-finger</keyword>
<dbReference type="PANTHER" id="PTHR46379">
    <property type="entry name" value="ZINC FINGER MYND DOMAIN-CONTAINING"/>
    <property type="match status" value="1"/>
</dbReference>
<dbReference type="InterPro" id="IPR011011">
    <property type="entry name" value="Znf_FYVE_PHD"/>
</dbReference>
<evidence type="ECO:0000259" key="16">
    <source>
        <dbReference type="PROSITE" id="PS50865"/>
    </source>
</evidence>
<name>A0A5S6QU96_TRIMR</name>
<evidence type="ECO:0000256" key="9">
    <source>
        <dbReference type="ARBA" id="ARBA00023117"/>
    </source>
</evidence>
<evidence type="ECO:0000256" key="5">
    <source>
        <dbReference type="ARBA" id="ARBA00022771"/>
    </source>
</evidence>
<feature type="region of interest" description="Disordered" evidence="14">
    <location>
        <begin position="262"/>
        <end position="297"/>
    </location>
</feature>
<dbReference type="SUPFAM" id="SSF57903">
    <property type="entry name" value="FYVE/PHD zinc finger"/>
    <property type="match status" value="1"/>
</dbReference>
<dbReference type="InterPro" id="IPR036427">
    <property type="entry name" value="Bromodomain-like_sf"/>
</dbReference>
<dbReference type="InterPro" id="IPR002893">
    <property type="entry name" value="Znf_MYND"/>
</dbReference>
<evidence type="ECO:0000256" key="8">
    <source>
        <dbReference type="ARBA" id="ARBA00023015"/>
    </source>
</evidence>
<evidence type="ECO:0000256" key="7">
    <source>
        <dbReference type="ARBA" id="ARBA00022853"/>
    </source>
</evidence>
<keyword evidence="7" id="KW-0156">Chromatin regulator</keyword>
<keyword evidence="11" id="KW-0539">Nucleus</keyword>
<feature type="domain" description="MYND-type" evidence="16">
    <location>
        <begin position="429"/>
        <end position="463"/>
    </location>
</feature>
<evidence type="ECO:0000256" key="4">
    <source>
        <dbReference type="ARBA" id="ARBA00022723"/>
    </source>
</evidence>
<evidence type="ECO:0000313" key="17">
    <source>
        <dbReference type="Proteomes" id="UP000046395"/>
    </source>
</evidence>
<evidence type="ECO:0000256" key="13">
    <source>
        <dbReference type="PROSITE-ProRule" id="PRU00134"/>
    </source>
</evidence>
<dbReference type="InterPro" id="IPR057053">
    <property type="entry name" value="MYND_ZMYND11_ZMYD8"/>
</dbReference>
<dbReference type="Pfam" id="PF00439">
    <property type="entry name" value="Bromodomain"/>
    <property type="match status" value="1"/>
</dbReference>
<dbReference type="InterPro" id="IPR001487">
    <property type="entry name" value="Bromodomain"/>
</dbReference>
<dbReference type="Proteomes" id="UP000046395">
    <property type="component" value="Unassembled WGS sequence"/>
</dbReference>
<dbReference type="InterPro" id="IPR001965">
    <property type="entry name" value="Znf_PHD"/>
</dbReference>
<feature type="domain" description="Bromo" evidence="15">
    <location>
        <begin position="193"/>
        <end position="244"/>
    </location>
</feature>
<dbReference type="PANTHER" id="PTHR46379:SF1">
    <property type="entry name" value="ZINC FINGER MYND DOMAIN-CONTAINING PROTEIN 11"/>
    <property type="match status" value="1"/>
</dbReference>
<evidence type="ECO:0000313" key="18">
    <source>
        <dbReference type="WBParaSite" id="TMUE_2000010467.1"/>
    </source>
</evidence>
<dbReference type="GO" id="GO:0009966">
    <property type="term" value="P:regulation of signal transduction"/>
    <property type="evidence" value="ECO:0007669"/>
    <property type="project" value="TreeGrafter"/>
</dbReference>
<evidence type="ECO:0000259" key="15">
    <source>
        <dbReference type="PROSITE" id="PS50014"/>
    </source>
</evidence>
<evidence type="ECO:0000256" key="14">
    <source>
        <dbReference type="SAM" id="MobiDB-lite"/>
    </source>
</evidence>
<dbReference type="PROSITE" id="PS50865">
    <property type="entry name" value="ZF_MYND_2"/>
    <property type="match status" value="1"/>
</dbReference>
<keyword evidence="4" id="KW-0479">Metal-binding</keyword>
<dbReference type="GO" id="GO:0008270">
    <property type="term" value="F:zinc ion binding"/>
    <property type="evidence" value="ECO:0007669"/>
    <property type="project" value="UniProtKB-KW"/>
</dbReference>
<keyword evidence="6" id="KW-0862">Zinc</keyword>
<dbReference type="Pfam" id="PF24324">
    <property type="entry name" value="MYND_ZMYND11_ZMYD8"/>
    <property type="match status" value="1"/>
</dbReference>
<dbReference type="PROSITE" id="PS01360">
    <property type="entry name" value="ZF_MYND_1"/>
    <property type="match status" value="1"/>
</dbReference>
<keyword evidence="10" id="KW-0804">Transcription</keyword>
<evidence type="ECO:0000256" key="12">
    <source>
        <dbReference type="PROSITE-ProRule" id="PRU00035"/>
    </source>
</evidence>
<dbReference type="WBParaSite" id="TMUE_2000010467.1">
    <property type="protein sequence ID" value="TMUE_2000010467.1"/>
    <property type="gene ID" value="WBGene00289191"/>
</dbReference>